<dbReference type="Pfam" id="PF19361">
    <property type="entry name" value="DUF5937"/>
    <property type="match status" value="1"/>
</dbReference>
<accession>A0ABQ2BBH0</accession>
<sequence length="342" mass="37281">MLTVWDERRDGRTEGTDTLMGWMRYELAGMDLADVRFAVSPLNELVLSLRTWREPGRYPLHLPWLRRTQEARSRLDGEMLLALTNEVLWTPDFLTPRPRSPLTRIDDELAAVAATPDGVVARELAALHPGGRPAPFRDPLPRVRRRLLDALTAYWDACFAPYWPRMRAVLQADVVHRGAVISARGAGAMFADLSPRVSFADGVVSVRLGSSTTDLRRPTTGEGLTLVPTLFTGGASAPISAEEPPMIMYGVRGTGTLWQAERHVAGAALVAVLGRARAGLLTALEHPASSTELARRLDVTTSAVNQHLRVLRDAGLLTSARSGRSVLYLRSEVGDALVGPTG</sequence>
<protein>
    <submittedName>
        <fullName evidence="5">Transcriptional regulator</fullName>
    </submittedName>
</protein>
<comment type="caution">
    <text evidence="5">The sequence shown here is derived from an EMBL/GenBank/DDBJ whole genome shotgun (WGS) entry which is preliminary data.</text>
</comment>
<keyword evidence="2" id="KW-0238">DNA-binding</keyword>
<gene>
    <name evidence="5" type="ORF">GCM10007368_32390</name>
</gene>
<evidence type="ECO:0000256" key="2">
    <source>
        <dbReference type="ARBA" id="ARBA00023125"/>
    </source>
</evidence>
<evidence type="ECO:0000256" key="3">
    <source>
        <dbReference type="ARBA" id="ARBA00023163"/>
    </source>
</evidence>
<dbReference type="InterPro" id="IPR001845">
    <property type="entry name" value="HTH_ArsR_DNA-bd_dom"/>
</dbReference>
<evidence type="ECO:0000313" key="5">
    <source>
        <dbReference type="EMBL" id="GGI10671.1"/>
    </source>
</evidence>
<evidence type="ECO:0000256" key="1">
    <source>
        <dbReference type="ARBA" id="ARBA00023015"/>
    </source>
</evidence>
<dbReference type="PROSITE" id="PS50987">
    <property type="entry name" value="HTH_ARSR_2"/>
    <property type="match status" value="1"/>
</dbReference>
<feature type="domain" description="HTH arsR-type" evidence="4">
    <location>
        <begin position="257"/>
        <end position="342"/>
    </location>
</feature>
<dbReference type="InterPro" id="IPR011991">
    <property type="entry name" value="ArsR-like_HTH"/>
</dbReference>
<name>A0ABQ2BBH0_9MICO</name>
<dbReference type="SMART" id="SM00418">
    <property type="entry name" value="HTH_ARSR"/>
    <property type="match status" value="1"/>
</dbReference>
<dbReference type="PANTHER" id="PTHR43132:SF6">
    <property type="entry name" value="HTH-TYPE TRANSCRIPTIONAL REPRESSOR CZRA"/>
    <property type="match status" value="1"/>
</dbReference>
<dbReference type="InterPro" id="IPR036388">
    <property type="entry name" value="WH-like_DNA-bd_sf"/>
</dbReference>
<dbReference type="Proteomes" id="UP000632535">
    <property type="component" value="Unassembled WGS sequence"/>
</dbReference>
<organism evidence="5 6">
    <name type="scientific">Isoptericola cucumis</name>
    <dbReference type="NCBI Taxonomy" id="1776856"/>
    <lineage>
        <taxon>Bacteria</taxon>
        <taxon>Bacillati</taxon>
        <taxon>Actinomycetota</taxon>
        <taxon>Actinomycetes</taxon>
        <taxon>Micrococcales</taxon>
        <taxon>Promicromonosporaceae</taxon>
        <taxon>Isoptericola</taxon>
    </lineage>
</organism>
<dbReference type="PANTHER" id="PTHR43132">
    <property type="entry name" value="ARSENICAL RESISTANCE OPERON REPRESSOR ARSR-RELATED"/>
    <property type="match status" value="1"/>
</dbReference>
<dbReference type="Gene3D" id="1.10.10.10">
    <property type="entry name" value="Winged helix-like DNA-binding domain superfamily/Winged helix DNA-binding domain"/>
    <property type="match status" value="1"/>
</dbReference>
<reference evidence="6" key="1">
    <citation type="journal article" date="2019" name="Int. J. Syst. Evol. Microbiol.">
        <title>The Global Catalogue of Microorganisms (GCM) 10K type strain sequencing project: providing services to taxonomists for standard genome sequencing and annotation.</title>
        <authorList>
            <consortium name="The Broad Institute Genomics Platform"/>
            <consortium name="The Broad Institute Genome Sequencing Center for Infectious Disease"/>
            <person name="Wu L."/>
            <person name="Ma J."/>
        </authorList>
    </citation>
    <scope>NUCLEOTIDE SEQUENCE [LARGE SCALE GENOMIC DNA]</scope>
    <source>
        <strain evidence="6">CCM 8653</strain>
    </source>
</reference>
<evidence type="ECO:0000259" key="4">
    <source>
        <dbReference type="PROSITE" id="PS50987"/>
    </source>
</evidence>
<proteinExistence type="predicted"/>
<evidence type="ECO:0000313" key="6">
    <source>
        <dbReference type="Proteomes" id="UP000632535"/>
    </source>
</evidence>
<dbReference type="InterPro" id="IPR036390">
    <property type="entry name" value="WH_DNA-bd_sf"/>
</dbReference>
<dbReference type="EMBL" id="BMDG01000012">
    <property type="protein sequence ID" value="GGI10671.1"/>
    <property type="molecule type" value="Genomic_DNA"/>
</dbReference>
<dbReference type="InterPro" id="IPR051011">
    <property type="entry name" value="Metal_resp_trans_reg"/>
</dbReference>
<keyword evidence="3" id="KW-0804">Transcription</keyword>
<dbReference type="Pfam" id="PF12840">
    <property type="entry name" value="HTH_20"/>
    <property type="match status" value="1"/>
</dbReference>
<dbReference type="InterPro" id="IPR045981">
    <property type="entry name" value="DUF5937"/>
</dbReference>
<keyword evidence="1" id="KW-0805">Transcription regulation</keyword>
<dbReference type="SUPFAM" id="SSF46785">
    <property type="entry name" value="Winged helix' DNA-binding domain"/>
    <property type="match status" value="1"/>
</dbReference>
<keyword evidence="6" id="KW-1185">Reference proteome</keyword>
<dbReference type="CDD" id="cd00090">
    <property type="entry name" value="HTH_ARSR"/>
    <property type="match status" value="1"/>
</dbReference>